<dbReference type="EMBL" id="BLAL01000193">
    <property type="protein sequence ID" value="GES89936.1"/>
    <property type="molecule type" value="Genomic_DNA"/>
</dbReference>
<dbReference type="EMBL" id="BEXD01004203">
    <property type="protein sequence ID" value="GBC08257.1"/>
    <property type="molecule type" value="Genomic_DNA"/>
</dbReference>
<sequence>MILQSPYKRVIVLALDGVGRFFTQVETPAINAFFASGASSLKAKAVIPTDSAQNWGSILHGVLPEKHGLKNGDVEAGVPYKENDPYPSIYKILANSSKDIKMASYVAWEAINTGIIELSVEADKYAPLTHESSFWKWWLRFKHHWLKDSIYDYTVVSRLVEYIRNPENKEVELLFVHLTDVDEHGHGYGYGSQPYLDQIKIMDSHVATILETIEEVGWKDDSLIIMTTDHGGIGTQHGGSSDVEVNVFLAVSGAGIEPNSKIESEVTNMDCAALILKGLGKEIPEWFDAKLPVEFSKNGINPTIEVPTKDYGLCPACNGPKTSSNWCPSCCSRLLLEENSKYTSGDEDIDNFIRQTIISARRSYDYLEFIPYENFKDIQKIGEGGFAVASLATRTNCLKGHFEWDEVAKKYVRNSFHDYRIALKAFRNRPNIAKEFLNEIKTHHKCMMLQEDEFLQCYGISRNPETNEFVIVLDYAQNGDLRHFLQQNHQTLKWEDKLKFTTKIIQDLKVIHEAGLIHCDFHSGNILQVSKKPRVSDFGLSRVDQDFVPEDGIYGVVPYMSPEILSGKPYRQASDVYSFGIIMWEITSGKAAFYDTPHDYQLILKITDGKRPPIVKGTPSCYLKLMQRCWDNDPKNRPTATEIYETCLEWYNCVKEEKVESEIYQQFKKADEIPHEEGNPIDYNKNLYTSKFVHYTKKFNTRNFDSKQVDLCIDF</sequence>
<evidence type="ECO:0000256" key="1">
    <source>
        <dbReference type="ARBA" id="ARBA00022741"/>
    </source>
</evidence>
<dbReference type="PANTHER" id="PTHR44329">
    <property type="entry name" value="SERINE/THREONINE-PROTEIN KINASE TNNI3K-RELATED"/>
    <property type="match status" value="1"/>
</dbReference>
<dbReference type="SUPFAM" id="SSF56112">
    <property type="entry name" value="Protein kinase-like (PK-like)"/>
    <property type="match status" value="1"/>
</dbReference>
<dbReference type="AlphaFoldDB" id="A0A2Z6SMB7"/>
<keyword evidence="1 3" id="KW-0547">Nucleotide-binding</keyword>
<feature type="binding site" evidence="3">
    <location>
        <position position="410"/>
    </location>
    <ligand>
        <name>ATP</name>
        <dbReference type="ChEBI" id="CHEBI:30616"/>
    </ligand>
</feature>
<dbReference type="Proteomes" id="UP000615446">
    <property type="component" value="Unassembled WGS sequence"/>
</dbReference>
<evidence type="ECO:0000256" key="2">
    <source>
        <dbReference type="ARBA" id="ARBA00022840"/>
    </source>
</evidence>
<proteinExistence type="predicted"/>
<evidence type="ECO:0000259" key="4">
    <source>
        <dbReference type="PROSITE" id="PS50011"/>
    </source>
</evidence>
<dbReference type="PROSITE" id="PS00107">
    <property type="entry name" value="PROTEIN_KINASE_ATP"/>
    <property type="match status" value="1"/>
</dbReference>
<reference evidence="6" key="2">
    <citation type="submission" date="2019-10" db="EMBL/GenBank/DDBJ databases">
        <title>Conservation and host-specific expression of non-tandemly repeated heterogenous ribosome RNA gene in arbuscular mycorrhizal fungi.</title>
        <authorList>
            <person name="Maeda T."/>
            <person name="Kobayashi Y."/>
            <person name="Nakagawa T."/>
            <person name="Ezawa T."/>
            <person name="Yamaguchi K."/>
            <person name="Bino T."/>
            <person name="Nishimoto Y."/>
            <person name="Shigenobu S."/>
            <person name="Kawaguchi M."/>
        </authorList>
    </citation>
    <scope>NUCLEOTIDE SEQUENCE</scope>
    <source>
        <strain evidence="6">HR1</strain>
    </source>
</reference>
<dbReference type="InterPro" id="IPR017850">
    <property type="entry name" value="Alkaline_phosphatase_core_sf"/>
</dbReference>
<dbReference type="InterPro" id="IPR011009">
    <property type="entry name" value="Kinase-like_dom_sf"/>
</dbReference>
<dbReference type="Gene3D" id="3.40.720.10">
    <property type="entry name" value="Alkaline Phosphatase, subunit A"/>
    <property type="match status" value="1"/>
</dbReference>
<reference evidence="5 7" key="1">
    <citation type="submission" date="2017-11" db="EMBL/GenBank/DDBJ databases">
        <title>The genome of Rhizophagus clarus HR1 reveals common genetic basis of auxotrophy among arbuscular mycorrhizal fungi.</title>
        <authorList>
            <person name="Kobayashi Y."/>
        </authorList>
    </citation>
    <scope>NUCLEOTIDE SEQUENCE [LARGE SCALE GENOMIC DNA]</scope>
    <source>
        <strain evidence="5 7">HR1</strain>
    </source>
</reference>
<dbReference type="Pfam" id="PF07714">
    <property type="entry name" value="PK_Tyr_Ser-Thr"/>
    <property type="match status" value="1"/>
</dbReference>
<dbReference type="PANTHER" id="PTHR44329:SF298">
    <property type="entry name" value="MIXED LINEAGE KINASE DOMAIN-LIKE PROTEIN"/>
    <property type="match status" value="1"/>
</dbReference>
<dbReference type="PRINTS" id="PR00109">
    <property type="entry name" value="TYRKINASE"/>
</dbReference>
<dbReference type="InterPro" id="IPR017441">
    <property type="entry name" value="Protein_kinase_ATP_BS"/>
</dbReference>
<feature type="domain" description="Protein kinase" evidence="4">
    <location>
        <begin position="375"/>
        <end position="651"/>
    </location>
</feature>
<keyword evidence="6" id="KW-0808">Transferase</keyword>
<gene>
    <name evidence="6" type="ORF">RCL2_001680100</name>
    <name evidence="5" type="ORF">RclHR1_00080034</name>
</gene>
<dbReference type="InterPro" id="IPR001245">
    <property type="entry name" value="Ser-Thr/Tyr_kinase_cat_dom"/>
</dbReference>
<dbReference type="InterPro" id="IPR051681">
    <property type="entry name" value="Ser/Thr_Kinases-Pseudokinases"/>
</dbReference>
<dbReference type="Pfam" id="PF01663">
    <property type="entry name" value="Phosphodiest"/>
    <property type="match status" value="1"/>
</dbReference>
<evidence type="ECO:0000256" key="3">
    <source>
        <dbReference type="PROSITE-ProRule" id="PRU10141"/>
    </source>
</evidence>
<comment type="caution">
    <text evidence="5">The sequence shown here is derived from an EMBL/GenBank/DDBJ whole genome shotgun (WGS) entry which is preliminary data.</text>
</comment>
<name>A0A2Z6SMB7_9GLOM</name>
<dbReference type="InterPro" id="IPR002591">
    <property type="entry name" value="Phosphodiest/P_Trfase"/>
</dbReference>
<keyword evidence="6" id="KW-0418">Kinase</keyword>
<dbReference type="Gene3D" id="1.10.510.10">
    <property type="entry name" value="Transferase(Phosphotransferase) domain 1"/>
    <property type="match status" value="1"/>
</dbReference>
<dbReference type="GO" id="GO:0004674">
    <property type="term" value="F:protein serine/threonine kinase activity"/>
    <property type="evidence" value="ECO:0007669"/>
    <property type="project" value="TreeGrafter"/>
</dbReference>
<dbReference type="Proteomes" id="UP000247702">
    <property type="component" value="Unassembled WGS sequence"/>
</dbReference>
<accession>A0A2Z6SMB7</accession>
<dbReference type="SUPFAM" id="SSF53649">
    <property type="entry name" value="Alkaline phosphatase-like"/>
    <property type="match status" value="1"/>
</dbReference>
<protein>
    <submittedName>
        <fullName evidence="6">Kinase-like domain-containing protein</fullName>
    </submittedName>
</protein>
<organism evidence="5 7">
    <name type="scientific">Rhizophagus clarus</name>
    <dbReference type="NCBI Taxonomy" id="94130"/>
    <lineage>
        <taxon>Eukaryota</taxon>
        <taxon>Fungi</taxon>
        <taxon>Fungi incertae sedis</taxon>
        <taxon>Mucoromycota</taxon>
        <taxon>Glomeromycotina</taxon>
        <taxon>Glomeromycetes</taxon>
        <taxon>Glomerales</taxon>
        <taxon>Glomeraceae</taxon>
        <taxon>Rhizophagus</taxon>
    </lineage>
</organism>
<keyword evidence="7" id="KW-1185">Reference proteome</keyword>
<dbReference type="GO" id="GO:0005524">
    <property type="term" value="F:ATP binding"/>
    <property type="evidence" value="ECO:0007669"/>
    <property type="project" value="UniProtKB-UniRule"/>
</dbReference>
<evidence type="ECO:0000313" key="5">
    <source>
        <dbReference type="EMBL" id="GBC08257.1"/>
    </source>
</evidence>
<evidence type="ECO:0000313" key="6">
    <source>
        <dbReference type="EMBL" id="GES89936.1"/>
    </source>
</evidence>
<dbReference type="PROSITE" id="PS50011">
    <property type="entry name" value="PROTEIN_KINASE_DOM"/>
    <property type="match status" value="1"/>
</dbReference>
<dbReference type="OrthoDB" id="4062651at2759"/>
<dbReference type="InterPro" id="IPR000719">
    <property type="entry name" value="Prot_kinase_dom"/>
</dbReference>
<evidence type="ECO:0000313" key="7">
    <source>
        <dbReference type="Proteomes" id="UP000247702"/>
    </source>
</evidence>
<keyword evidence="2 3" id="KW-0067">ATP-binding</keyword>